<evidence type="ECO:0000256" key="1">
    <source>
        <dbReference type="SAM" id="MobiDB-lite"/>
    </source>
</evidence>
<keyword evidence="3" id="KW-1185">Reference proteome</keyword>
<dbReference type="EMBL" id="BLKW01000004">
    <property type="protein sequence ID" value="GFG76720.1"/>
    <property type="molecule type" value="Genomic_DNA"/>
</dbReference>
<organism evidence="2 3">
    <name type="scientific">Mycobacterium botniense</name>
    <dbReference type="NCBI Taxonomy" id="84962"/>
    <lineage>
        <taxon>Bacteria</taxon>
        <taxon>Bacillati</taxon>
        <taxon>Actinomycetota</taxon>
        <taxon>Actinomycetes</taxon>
        <taxon>Mycobacteriales</taxon>
        <taxon>Mycobacteriaceae</taxon>
        <taxon>Mycobacterium</taxon>
    </lineage>
</organism>
<accession>A0A7I9Y3T0</accession>
<proteinExistence type="predicted"/>
<dbReference type="Proteomes" id="UP000465361">
    <property type="component" value="Unassembled WGS sequence"/>
</dbReference>
<comment type="caution">
    <text evidence="2">The sequence shown here is derived from an EMBL/GenBank/DDBJ whole genome shotgun (WGS) entry which is preliminary data.</text>
</comment>
<protein>
    <submittedName>
        <fullName evidence="2">Uncharacterized protein</fullName>
    </submittedName>
</protein>
<gene>
    <name evidence="2" type="ORF">MBOT_40850</name>
</gene>
<evidence type="ECO:0000313" key="3">
    <source>
        <dbReference type="Proteomes" id="UP000465361"/>
    </source>
</evidence>
<evidence type="ECO:0000313" key="2">
    <source>
        <dbReference type="EMBL" id="GFG76720.1"/>
    </source>
</evidence>
<dbReference type="AlphaFoldDB" id="A0A7I9Y3T0"/>
<feature type="region of interest" description="Disordered" evidence="1">
    <location>
        <begin position="288"/>
        <end position="307"/>
    </location>
</feature>
<reference evidence="2 3" key="1">
    <citation type="journal article" date="2019" name="Emerg. Microbes Infect.">
        <title>Comprehensive subspecies identification of 175 nontuberculous mycobacteria species based on 7547 genomic profiles.</title>
        <authorList>
            <person name="Matsumoto Y."/>
            <person name="Kinjo T."/>
            <person name="Motooka D."/>
            <person name="Nabeya D."/>
            <person name="Jung N."/>
            <person name="Uechi K."/>
            <person name="Horii T."/>
            <person name="Iida T."/>
            <person name="Fujita J."/>
            <person name="Nakamura S."/>
        </authorList>
    </citation>
    <scope>NUCLEOTIDE SEQUENCE [LARGE SCALE GENOMIC DNA]</scope>
    <source>
        <strain evidence="2 3">JCM 17322</strain>
    </source>
</reference>
<name>A0A7I9Y3T0_9MYCO</name>
<dbReference type="RefSeq" id="WP_163760449.1">
    <property type="nucleotide sequence ID" value="NZ_BLKW01000004.1"/>
</dbReference>
<sequence length="365" mass="37231">MSIYGEAPSGAVNGTNTVFTTSQPFYPGSTRVYVNGERQHDGVDYSEDPPSTLTFAQPPANGAVILVDYDITAQGANYPLGQWNWNPEGYPAGSVLYYGPVLWPAGIDPGSTKTAVMVFGPGGAQANGIPPLAAGQPGPPPQLAIGNVNTLAAGSSATADLRETAPGGPGIPSAYALDLGLPQGSPGTVGSFLIASAEDLVGTLVNGATLLFNSATGKFYPAPLPFLFAYNVTGIPTTGTSGGQVRTLSSLTIPAQTQPYLPLVFASVEVAGTVNTKVDLVARLGGAPNTQEAPRSAADSARWARRPGACDHPRVRGFAQRGSVGQVGAGTSATVYLNAEQQAATTDEYSTGRCVFTVVGAPLSS</sequence>